<accession>A0AC61MNV5</accession>
<evidence type="ECO:0000313" key="2">
    <source>
        <dbReference type="Proteomes" id="UP000595814"/>
    </source>
</evidence>
<name>A0AC61MNV5_9FIRM</name>
<evidence type="ECO:0000313" key="1">
    <source>
        <dbReference type="EMBL" id="QQK07164.1"/>
    </source>
</evidence>
<keyword evidence="2" id="KW-1185">Reference proteome</keyword>
<dbReference type="EMBL" id="CP066744">
    <property type="protein sequence ID" value="QQK07164.1"/>
    <property type="molecule type" value="Genomic_DNA"/>
</dbReference>
<organism evidence="1 2">
    <name type="scientific">Miniphocaeibacter halophilus</name>
    <dbReference type="NCBI Taxonomy" id="2931922"/>
    <lineage>
        <taxon>Bacteria</taxon>
        <taxon>Bacillati</taxon>
        <taxon>Bacillota</taxon>
        <taxon>Tissierellia</taxon>
        <taxon>Tissierellales</taxon>
        <taxon>Peptoniphilaceae</taxon>
        <taxon>Miniphocaeibacter</taxon>
    </lineage>
</organism>
<reference evidence="1 2" key="1">
    <citation type="journal article" date="2022" name="Int. J. Syst. Evol. Microbiol.">
        <title>Miniphocaeibacter halophilus sp. nov., an ammonium-tolerant acetate-producing bacterium isolated from a biogas system.</title>
        <authorList>
            <person name="Schnurer A."/>
            <person name="Singh A."/>
            <person name="Bi S."/>
            <person name="Qiao W."/>
            <person name="Westerholm M."/>
        </authorList>
    </citation>
    <scope>NUCLEOTIDE SEQUENCE [LARGE SCALE GENOMIC DNA]</scope>
    <source>
        <strain evidence="1 2">AMB_01</strain>
    </source>
</reference>
<proteinExistence type="predicted"/>
<gene>
    <name evidence="1" type="ORF">JFY71_07480</name>
</gene>
<dbReference type="Proteomes" id="UP000595814">
    <property type="component" value="Chromosome"/>
</dbReference>
<protein>
    <submittedName>
        <fullName evidence="1">Reactive intermediate/imine deaminase</fullName>
    </submittedName>
</protein>
<sequence length="131" mass="13848">MSVEFITTHKAPAAIGPYSQGTRGLKGADVVLVSGQLPIKDGELVNDVKEATQTSLDNVLAIVEAAGGKLTDIARVGVFVKNIGDFDAINEVYTNFFGDHKPARALVEVAKLPKDAVIEIEATALINDSLE</sequence>